<dbReference type="STRING" id="478744.SAMN05444359_104194"/>
<dbReference type="PANTHER" id="PTHR33993">
    <property type="entry name" value="GLYOXALASE-RELATED"/>
    <property type="match status" value="1"/>
</dbReference>
<evidence type="ECO:0000313" key="3">
    <source>
        <dbReference type="Proteomes" id="UP000199021"/>
    </source>
</evidence>
<evidence type="ECO:0000259" key="1">
    <source>
        <dbReference type="Pfam" id="PF00903"/>
    </source>
</evidence>
<gene>
    <name evidence="2" type="ORF">SAMN05444359_104194</name>
</gene>
<sequence>MTESTINPAMATRWIEIPVSDFDRGKQFYEQVFQTDIEVIELGDLRMGTFKDSSVAICHHPQFYFPAKEGMIVYFKAAEDMEAMQNRVVAAGGEILIPWRVISPEQGSMALFLDSEGNRVGVRS</sequence>
<accession>A0A1H9CIK0</accession>
<dbReference type="Pfam" id="PF00903">
    <property type="entry name" value="Glyoxalase"/>
    <property type="match status" value="1"/>
</dbReference>
<dbReference type="CDD" id="cd07247">
    <property type="entry name" value="SgaA_N_like"/>
    <property type="match status" value="1"/>
</dbReference>
<evidence type="ECO:0000313" key="2">
    <source>
        <dbReference type="EMBL" id="SEQ00438.1"/>
    </source>
</evidence>
<protein>
    <recommendedName>
        <fullName evidence="1">Glyoxalase/fosfomycin resistance/dioxygenase domain-containing protein</fullName>
    </recommendedName>
</protein>
<dbReference type="Proteomes" id="UP000199021">
    <property type="component" value="Unassembled WGS sequence"/>
</dbReference>
<dbReference type="InterPro" id="IPR029068">
    <property type="entry name" value="Glyas_Bleomycin-R_OHBP_Dase"/>
</dbReference>
<dbReference type="Gene3D" id="3.10.180.10">
    <property type="entry name" value="2,3-Dihydroxybiphenyl 1,2-Dioxygenase, domain 1"/>
    <property type="match status" value="1"/>
</dbReference>
<name>A0A1H9CIK0_9BACT</name>
<reference evidence="3" key="1">
    <citation type="submission" date="2016-10" db="EMBL/GenBank/DDBJ databases">
        <authorList>
            <person name="Varghese N."/>
            <person name="Submissions S."/>
        </authorList>
    </citation>
    <scope>NUCLEOTIDE SEQUENCE [LARGE SCALE GENOMIC DNA]</scope>
    <source>
        <strain evidence="3">DSM 24740</strain>
    </source>
</reference>
<dbReference type="InterPro" id="IPR052164">
    <property type="entry name" value="Anthracycline_SecMetBiosynth"/>
</dbReference>
<dbReference type="RefSeq" id="WP_090166130.1">
    <property type="nucleotide sequence ID" value="NZ_FOFB01000004.1"/>
</dbReference>
<organism evidence="2 3">
    <name type="scientific">Neolewinella agarilytica</name>
    <dbReference type="NCBI Taxonomy" id="478744"/>
    <lineage>
        <taxon>Bacteria</taxon>
        <taxon>Pseudomonadati</taxon>
        <taxon>Bacteroidota</taxon>
        <taxon>Saprospiria</taxon>
        <taxon>Saprospirales</taxon>
        <taxon>Lewinellaceae</taxon>
        <taxon>Neolewinella</taxon>
    </lineage>
</organism>
<dbReference type="InParanoid" id="A0A1H9CIK0"/>
<dbReference type="SUPFAM" id="SSF54593">
    <property type="entry name" value="Glyoxalase/Bleomycin resistance protein/Dihydroxybiphenyl dioxygenase"/>
    <property type="match status" value="1"/>
</dbReference>
<keyword evidence="3" id="KW-1185">Reference proteome</keyword>
<dbReference type="PANTHER" id="PTHR33993:SF2">
    <property type="entry name" value="VOC DOMAIN-CONTAINING PROTEIN"/>
    <property type="match status" value="1"/>
</dbReference>
<feature type="domain" description="Glyoxalase/fosfomycin resistance/dioxygenase" evidence="1">
    <location>
        <begin position="14"/>
        <end position="120"/>
    </location>
</feature>
<dbReference type="EMBL" id="FOFB01000004">
    <property type="protein sequence ID" value="SEQ00438.1"/>
    <property type="molecule type" value="Genomic_DNA"/>
</dbReference>
<proteinExistence type="predicted"/>
<dbReference type="InterPro" id="IPR004360">
    <property type="entry name" value="Glyas_Fos-R_dOase_dom"/>
</dbReference>
<dbReference type="OrthoDB" id="9804235at2"/>
<dbReference type="AlphaFoldDB" id="A0A1H9CIK0"/>